<keyword evidence="3" id="KW-1185">Reference proteome</keyword>
<feature type="compositionally biased region" description="Basic and acidic residues" evidence="1">
    <location>
        <begin position="198"/>
        <end position="212"/>
    </location>
</feature>
<gene>
    <name evidence="2" type="ORF">GOP47_0017009</name>
</gene>
<feature type="region of interest" description="Disordered" evidence="1">
    <location>
        <begin position="190"/>
        <end position="212"/>
    </location>
</feature>
<evidence type="ECO:0000256" key="1">
    <source>
        <dbReference type="SAM" id="MobiDB-lite"/>
    </source>
</evidence>
<evidence type="ECO:0000313" key="3">
    <source>
        <dbReference type="Proteomes" id="UP000886520"/>
    </source>
</evidence>
<reference evidence="2" key="1">
    <citation type="submission" date="2021-01" db="EMBL/GenBank/DDBJ databases">
        <title>Adiantum capillus-veneris genome.</title>
        <authorList>
            <person name="Fang Y."/>
            <person name="Liao Q."/>
        </authorList>
    </citation>
    <scope>NUCLEOTIDE SEQUENCE</scope>
    <source>
        <strain evidence="2">H3</strain>
        <tissue evidence="2">Leaf</tissue>
    </source>
</reference>
<dbReference type="EMBL" id="JABFUD020000016">
    <property type="protein sequence ID" value="KAI5068664.1"/>
    <property type="molecule type" value="Genomic_DNA"/>
</dbReference>
<organism evidence="2 3">
    <name type="scientific">Adiantum capillus-veneris</name>
    <name type="common">Maidenhair fern</name>
    <dbReference type="NCBI Taxonomy" id="13818"/>
    <lineage>
        <taxon>Eukaryota</taxon>
        <taxon>Viridiplantae</taxon>
        <taxon>Streptophyta</taxon>
        <taxon>Embryophyta</taxon>
        <taxon>Tracheophyta</taxon>
        <taxon>Polypodiopsida</taxon>
        <taxon>Polypodiidae</taxon>
        <taxon>Polypodiales</taxon>
        <taxon>Pteridineae</taxon>
        <taxon>Pteridaceae</taxon>
        <taxon>Vittarioideae</taxon>
        <taxon>Adiantum</taxon>
    </lineage>
</organism>
<sequence length="262" mass="29599">MGTNGKDSKRALSQPLIGTRHPFCSRICRFHRNLKLKITGFYEMRNALCRPADDGNRYSLSPLDRESLSLSLSLSLSTLLVVALHTAHLPPPCIFARSIGLNPAPASSLAFRSTRNGERDRDVLWITSNEEGQATIFSICLCICGVDICAMWQLHWSGFQRERAHPVPTPTCLLSPLSFAPFLPPPTSPCLHASSLPHQRERERERERERRLPPCAQLRERKRVQAIYRRCSLQKLAGPPFPRPVRHSLLLRLLLPLLQCTA</sequence>
<proteinExistence type="predicted"/>
<accession>A0A9D4ZB79</accession>
<dbReference type="AlphaFoldDB" id="A0A9D4ZB79"/>
<protein>
    <submittedName>
        <fullName evidence="2">Uncharacterized protein</fullName>
    </submittedName>
</protein>
<dbReference type="Proteomes" id="UP000886520">
    <property type="component" value="Chromosome 16"/>
</dbReference>
<comment type="caution">
    <text evidence="2">The sequence shown here is derived from an EMBL/GenBank/DDBJ whole genome shotgun (WGS) entry which is preliminary data.</text>
</comment>
<evidence type="ECO:0000313" key="2">
    <source>
        <dbReference type="EMBL" id="KAI5068664.1"/>
    </source>
</evidence>
<name>A0A9D4ZB79_ADICA</name>